<name>A0ABY1Q7R2_9BURK</name>
<keyword evidence="3" id="KW-1185">Reference proteome</keyword>
<evidence type="ECO:0000313" key="3">
    <source>
        <dbReference type="Proteomes" id="UP001158049"/>
    </source>
</evidence>
<keyword evidence="1" id="KW-1133">Transmembrane helix</keyword>
<comment type="caution">
    <text evidence="2">The sequence shown here is derived from an EMBL/GenBank/DDBJ whole genome shotgun (WGS) entry which is preliminary data.</text>
</comment>
<gene>
    <name evidence="2" type="ORF">SAMN06295970_10846</name>
</gene>
<reference evidence="2 3" key="1">
    <citation type="submission" date="2017-05" db="EMBL/GenBank/DDBJ databases">
        <authorList>
            <person name="Varghese N."/>
            <person name="Submissions S."/>
        </authorList>
    </citation>
    <scope>NUCLEOTIDE SEQUENCE [LARGE SCALE GENOMIC DNA]</scope>
    <source>
        <strain evidence="2 3">DSM 26001</strain>
    </source>
</reference>
<accession>A0ABY1Q7R2</accession>
<evidence type="ECO:0000313" key="2">
    <source>
        <dbReference type="EMBL" id="SMP62152.1"/>
    </source>
</evidence>
<dbReference type="Proteomes" id="UP001158049">
    <property type="component" value="Unassembled WGS sequence"/>
</dbReference>
<dbReference type="RefSeq" id="WP_283442549.1">
    <property type="nucleotide sequence ID" value="NZ_FXUL01000008.1"/>
</dbReference>
<proteinExistence type="predicted"/>
<dbReference type="EMBL" id="FXUL01000008">
    <property type="protein sequence ID" value="SMP62152.1"/>
    <property type="molecule type" value="Genomic_DNA"/>
</dbReference>
<feature type="transmembrane region" description="Helical" evidence="1">
    <location>
        <begin position="35"/>
        <end position="60"/>
    </location>
</feature>
<protein>
    <recommendedName>
        <fullName evidence="4">ABC transmembrane type-1 domain-containing protein</fullName>
    </recommendedName>
</protein>
<keyword evidence="1" id="KW-0472">Membrane</keyword>
<evidence type="ECO:0008006" key="4">
    <source>
        <dbReference type="Google" id="ProtNLM"/>
    </source>
</evidence>
<organism evidence="2 3">
    <name type="scientific">Noviherbaspirillum suwonense</name>
    <dbReference type="NCBI Taxonomy" id="1224511"/>
    <lineage>
        <taxon>Bacteria</taxon>
        <taxon>Pseudomonadati</taxon>
        <taxon>Pseudomonadota</taxon>
        <taxon>Betaproteobacteria</taxon>
        <taxon>Burkholderiales</taxon>
        <taxon>Oxalobacteraceae</taxon>
        <taxon>Noviherbaspirillum</taxon>
    </lineage>
</organism>
<sequence length="141" mass="15600">MALPDTNALGHEWAILQNNHERYENAGLLIKLTGVVLFVACLALSLDVIIAMLLMLVLWVQEAMVRTSQSRLGQRIVRIEQALASGTPVQAAPYQLHSEWLATRPGLGGLLAEYGRNMLRPTIAFPYAALMAITVLWFLFA</sequence>
<evidence type="ECO:0000256" key="1">
    <source>
        <dbReference type="SAM" id="Phobius"/>
    </source>
</evidence>
<feature type="transmembrane region" description="Helical" evidence="1">
    <location>
        <begin position="123"/>
        <end position="140"/>
    </location>
</feature>
<keyword evidence="1" id="KW-0812">Transmembrane</keyword>